<name>A0A1F8GTZ5_9BACT</name>
<accession>A0A1F8GTZ5</accession>
<evidence type="ECO:0000313" key="2">
    <source>
        <dbReference type="Proteomes" id="UP000179047"/>
    </source>
</evidence>
<dbReference type="Proteomes" id="UP000179047">
    <property type="component" value="Unassembled WGS sequence"/>
</dbReference>
<sequence>MKLSVISKDSIIKRIRENILDKGNGELLLRPAKQAHRNTLVAHIVERKRTGRVTFKKLRNEAGAVGIRDNIVLETIIEITDRRPSRPLASAKLLS</sequence>
<evidence type="ECO:0000313" key="1">
    <source>
        <dbReference type="EMBL" id="OGN28460.1"/>
    </source>
</evidence>
<reference evidence="1 2" key="1">
    <citation type="journal article" date="2016" name="Nat. Commun.">
        <title>Thousands of microbial genomes shed light on interconnected biogeochemical processes in an aquifer system.</title>
        <authorList>
            <person name="Anantharaman K."/>
            <person name="Brown C.T."/>
            <person name="Hug L.A."/>
            <person name="Sharon I."/>
            <person name="Castelle C.J."/>
            <person name="Probst A.J."/>
            <person name="Thomas B.C."/>
            <person name="Singh A."/>
            <person name="Wilkins M.J."/>
            <person name="Karaoz U."/>
            <person name="Brodie E.L."/>
            <person name="Williams K.H."/>
            <person name="Hubbard S.S."/>
            <person name="Banfield J.F."/>
        </authorList>
    </citation>
    <scope>NUCLEOTIDE SEQUENCE [LARGE SCALE GENOMIC DNA]</scope>
</reference>
<gene>
    <name evidence="1" type="ORF">A3A33_00595</name>
</gene>
<dbReference type="AlphaFoldDB" id="A0A1F8GTZ5"/>
<comment type="caution">
    <text evidence="1">The sequence shown here is derived from an EMBL/GenBank/DDBJ whole genome shotgun (WGS) entry which is preliminary data.</text>
</comment>
<organism evidence="1 2">
    <name type="scientific">Candidatus Yanofskybacteria bacterium RIFCSPLOWO2_01_FULL_49_25</name>
    <dbReference type="NCBI Taxonomy" id="1802701"/>
    <lineage>
        <taxon>Bacteria</taxon>
        <taxon>Candidatus Yanofskyibacteriota</taxon>
    </lineage>
</organism>
<proteinExistence type="predicted"/>
<dbReference type="STRING" id="1802701.A3A33_00595"/>
<protein>
    <submittedName>
        <fullName evidence="1">Uncharacterized protein</fullName>
    </submittedName>
</protein>
<dbReference type="EMBL" id="MGKP01000016">
    <property type="protein sequence ID" value="OGN28460.1"/>
    <property type="molecule type" value="Genomic_DNA"/>
</dbReference>